<dbReference type="EMBL" id="JAPQKR010000012">
    <property type="protein sequence ID" value="KAJ5204449.1"/>
    <property type="molecule type" value="Genomic_DNA"/>
</dbReference>
<feature type="region of interest" description="Disordered" evidence="1">
    <location>
        <begin position="134"/>
        <end position="191"/>
    </location>
</feature>
<feature type="compositionally biased region" description="Basic and acidic residues" evidence="1">
    <location>
        <begin position="174"/>
        <end position="191"/>
    </location>
</feature>
<name>A0A9W9MN98_9EURO</name>
<dbReference type="PANTHER" id="PTHR38489:SF1">
    <property type="entry name" value="HISTONE CHAPERONE DOMAIN-CONTAINING PROTEIN"/>
    <property type="match status" value="1"/>
</dbReference>
<dbReference type="GeneID" id="83179691"/>
<gene>
    <name evidence="2" type="ORF">N7498_005328</name>
</gene>
<protein>
    <submittedName>
        <fullName evidence="2">Uncharacterized protein</fullName>
    </submittedName>
</protein>
<dbReference type="AlphaFoldDB" id="A0A9W9MN98"/>
<dbReference type="Proteomes" id="UP001150904">
    <property type="component" value="Unassembled WGS sequence"/>
</dbReference>
<dbReference type="InterPro" id="IPR027921">
    <property type="entry name" value="NOPCHAP1"/>
</dbReference>
<accession>A0A9W9MN98</accession>
<proteinExistence type="predicted"/>
<reference evidence="2" key="2">
    <citation type="journal article" date="2023" name="IMA Fungus">
        <title>Comparative genomic study of the Penicillium genus elucidates a diverse pangenome and 15 lateral gene transfer events.</title>
        <authorList>
            <person name="Petersen C."/>
            <person name="Sorensen T."/>
            <person name="Nielsen M.R."/>
            <person name="Sondergaard T.E."/>
            <person name="Sorensen J.L."/>
            <person name="Fitzpatrick D.A."/>
            <person name="Frisvad J.C."/>
            <person name="Nielsen K.L."/>
        </authorList>
    </citation>
    <scope>NUCLEOTIDE SEQUENCE</scope>
    <source>
        <strain evidence="2">IBT 15544</strain>
    </source>
</reference>
<feature type="compositionally biased region" description="Basic residues" evidence="1">
    <location>
        <begin position="63"/>
        <end position="73"/>
    </location>
</feature>
<dbReference type="OrthoDB" id="1112980at2759"/>
<feature type="compositionally biased region" description="Acidic residues" evidence="1">
    <location>
        <begin position="34"/>
        <end position="47"/>
    </location>
</feature>
<keyword evidence="3" id="KW-1185">Reference proteome</keyword>
<evidence type="ECO:0000313" key="2">
    <source>
        <dbReference type="EMBL" id="KAJ5204449.1"/>
    </source>
</evidence>
<organism evidence="2 3">
    <name type="scientific">Penicillium cinerascens</name>
    <dbReference type="NCBI Taxonomy" id="70096"/>
    <lineage>
        <taxon>Eukaryota</taxon>
        <taxon>Fungi</taxon>
        <taxon>Dikarya</taxon>
        <taxon>Ascomycota</taxon>
        <taxon>Pezizomycotina</taxon>
        <taxon>Eurotiomycetes</taxon>
        <taxon>Eurotiomycetidae</taxon>
        <taxon>Eurotiales</taxon>
        <taxon>Aspergillaceae</taxon>
        <taxon>Penicillium</taxon>
    </lineage>
</organism>
<dbReference type="Pfam" id="PF15370">
    <property type="entry name" value="NOPCHAP1"/>
    <property type="match status" value="1"/>
</dbReference>
<feature type="compositionally biased region" description="Acidic residues" evidence="1">
    <location>
        <begin position="141"/>
        <end position="151"/>
    </location>
</feature>
<dbReference type="GO" id="GO:0000492">
    <property type="term" value="P:box C/D snoRNP assembly"/>
    <property type="evidence" value="ECO:0007669"/>
    <property type="project" value="InterPro"/>
</dbReference>
<comment type="caution">
    <text evidence="2">The sequence shown here is derived from an EMBL/GenBank/DDBJ whole genome shotgun (WGS) entry which is preliminary data.</text>
</comment>
<dbReference type="RefSeq" id="XP_058308928.1">
    <property type="nucleotide sequence ID" value="XM_058452390.1"/>
</dbReference>
<feature type="region of interest" description="Disordered" evidence="1">
    <location>
        <begin position="1"/>
        <end position="78"/>
    </location>
</feature>
<dbReference type="PANTHER" id="PTHR38489">
    <property type="entry name" value="HISTONE CHAPERONE DOMAIN-CONTAINING PROTEIN"/>
    <property type="match status" value="1"/>
</dbReference>
<reference evidence="2" key="1">
    <citation type="submission" date="2022-12" db="EMBL/GenBank/DDBJ databases">
        <authorList>
            <person name="Petersen C."/>
        </authorList>
    </citation>
    <scope>NUCLEOTIDE SEQUENCE</scope>
    <source>
        <strain evidence="2">IBT 15544</strain>
    </source>
</reference>
<evidence type="ECO:0000256" key="1">
    <source>
        <dbReference type="SAM" id="MobiDB-lite"/>
    </source>
</evidence>
<evidence type="ECO:0000313" key="3">
    <source>
        <dbReference type="Proteomes" id="UP001150904"/>
    </source>
</evidence>
<sequence>MRATNENPKESHQPTTAHFSDDDDPTSSSGSSSEESEDDASEDEDEGMQQSTAGGSSIPSIPHRPKPRIKPMKMKGGSDLLSRLSTFLPQMKDANEDLEKEIAAGRGKDMVLDDVDEADGKQYIEMNLGLGVLKEKRDGDDSSEADSDDENPYANAGSNTEGDSDVLGKLMGGKKSEKSDADKPSIEEVAE</sequence>